<accession>A0A9X3WWX9</accession>
<reference evidence="1" key="1">
    <citation type="submission" date="2022-06" db="EMBL/GenBank/DDBJ databases">
        <title>Aquibacillus sp. a new bacterium isolated from soil saline samples.</title>
        <authorList>
            <person name="Galisteo C."/>
            <person name="De La Haba R."/>
            <person name="Sanchez-Porro C."/>
            <person name="Ventosa A."/>
        </authorList>
    </citation>
    <scope>NUCLEOTIDE SEQUENCE</scope>
    <source>
        <strain evidence="1">3ASR75-11</strain>
    </source>
</reference>
<proteinExistence type="predicted"/>
<dbReference type="EMBL" id="JAMQKB010000019">
    <property type="protein sequence ID" value="MDC3425701.1"/>
    <property type="molecule type" value="Genomic_DNA"/>
</dbReference>
<protein>
    <submittedName>
        <fullName evidence="1">Uncharacterized protein</fullName>
    </submittedName>
</protein>
<sequence>MGKIYDFYMSKLPTLGWEVEYVQSALDDNDNENDWSGFYSHWRKEGFDGELLISASYNQFEEETEVMFDKTPIYKSTSWVEELPKSICIYETLNDEKCFEINDKSKIKEIKLLTQLSQLKTICNPLI</sequence>
<name>A0A9X3WWX9_9BACI</name>
<evidence type="ECO:0000313" key="1">
    <source>
        <dbReference type="EMBL" id="MDC3425701.1"/>
    </source>
</evidence>
<dbReference type="RefSeq" id="WP_272437518.1">
    <property type="nucleotide sequence ID" value="NZ_JAMQKB010000019.1"/>
</dbReference>
<gene>
    <name evidence="1" type="ORF">NC797_14430</name>
</gene>
<comment type="caution">
    <text evidence="1">The sequence shown here is derived from an EMBL/GenBank/DDBJ whole genome shotgun (WGS) entry which is preliminary data.</text>
</comment>
<keyword evidence="2" id="KW-1185">Reference proteome</keyword>
<dbReference type="Proteomes" id="UP001145050">
    <property type="component" value="Unassembled WGS sequence"/>
</dbReference>
<dbReference type="AlphaFoldDB" id="A0A9X3WWX9"/>
<evidence type="ECO:0000313" key="2">
    <source>
        <dbReference type="Proteomes" id="UP001145050"/>
    </source>
</evidence>
<organism evidence="1 2">
    <name type="scientific">Terrihalobacillus insolitus</name>
    <dbReference type="NCBI Taxonomy" id="2950438"/>
    <lineage>
        <taxon>Bacteria</taxon>
        <taxon>Bacillati</taxon>
        <taxon>Bacillota</taxon>
        <taxon>Bacilli</taxon>
        <taxon>Bacillales</taxon>
        <taxon>Bacillaceae</taxon>
        <taxon>Terrihalobacillus</taxon>
    </lineage>
</organism>